<gene>
    <name evidence="2" type="ORF">ACFPZJ_19220</name>
</gene>
<keyword evidence="1" id="KW-0472">Membrane</keyword>
<comment type="caution">
    <text evidence="2">The sequence shown here is derived from an EMBL/GenBank/DDBJ whole genome shotgun (WGS) entry which is preliminary data.</text>
</comment>
<organism evidence="2 3">
    <name type="scientific">Streptomyces bullii</name>
    <dbReference type="NCBI Taxonomy" id="349910"/>
    <lineage>
        <taxon>Bacteria</taxon>
        <taxon>Bacillati</taxon>
        <taxon>Actinomycetota</taxon>
        <taxon>Actinomycetes</taxon>
        <taxon>Kitasatosporales</taxon>
        <taxon>Streptomycetaceae</taxon>
        <taxon>Streptomyces</taxon>
    </lineage>
</organism>
<dbReference type="RefSeq" id="WP_381022850.1">
    <property type="nucleotide sequence ID" value="NZ_JBHSNY010000006.1"/>
</dbReference>
<accession>A0ABW0USE6</accession>
<keyword evidence="1" id="KW-1133">Transmembrane helix</keyword>
<proteinExistence type="predicted"/>
<evidence type="ECO:0000313" key="3">
    <source>
        <dbReference type="Proteomes" id="UP001596154"/>
    </source>
</evidence>
<evidence type="ECO:0000313" key="2">
    <source>
        <dbReference type="EMBL" id="MFC5635885.1"/>
    </source>
</evidence>
<dbReference type="EMBL" id="JBHSNY010000006">
    <property type="protein sequence ID" value="MFC5635885.1"/>
    <property type="molecule type" value="Genomic_DNA"/>
</dbReference>
<name>A0ABW0USE6_9ACTN</name>
<reference evidence="3" key="1">
    <citation type="journal article" date="2019" name="Int. J. Syst. Evol. Microbiol.">
        <title>The Global Catalogue of Microorganisms (GCM) 10K type strain sequencing project: providing services to taxonomists for standard genome sequencing and annotation.</title>
        <authorList>
            <consortium name="The Broad Institute Genomics Platform"/>
            <consortium name="The Broad Institute Genome Sequencing Center for Infectious Disease"/>
            <person name="Wu L."/>
            <person name="Ma J."/>
        </authorList>
    </citation>
    <scope>NUCLEOTIDE SEQUENCE [LARGE SCALE GENOMIC DNA]</scope>
    <source>
        <strain evidence="3">CGMCC 4.7248</strain>
    </source>
</reference>
<sequence length="79" mass="8271">MSPLSWAALTVGIVAVLALGINLPDPWFLALLSLACMLGAADAAYRELTVWAVVFLTSGLLLAVGALRTALRDTDRDGT</sequence>
<keyword evidence="1" id="KW-0812">Transmembrane</keyword>
<protein>
    <submittedName>
        <fullName evidence="2">Uncharacterized protein</fullName>
    </submittedName>
</protein>
<dbReference type="Proteomes" id="UP001596154">
    <property type="component" value="Unassembled WGS sequence"/>
</dbReference>
<evidence type="ECO:0000256" key="1">
    <source>
        <dbReference type="SAM" id="Phobius"/>
    </source>
</evidence>
<feature type="transmembrane region" description="Helical" evidence="1">
    <location>
        <begin position="48"/>
        <end position="67"/>
    </location>
</feature>
<keyword evidence="3" id="KW-1185">Reference proteome</keyword>